<comment type="caution">
    <text evidence="2">The sequence shown here is derived from an EMBL/GenBank/DDBJ whole genome shotgun (WGS) entry which is preliminary data.</text>
</comment>
<feature type="region of interest" description="Disordered" evidence="1">
    <location>
        <begin position="1"/>
        <end position="103"/>
    </location>
</feature>
<feature type="compositionally biased region" description="Polar residues" evidence="1">
    <location>
        <begin position="1"/>
        <end position="14"/>
    </location>
</feature>
<name>A0A4C1U4I1_EUMVA</name>
<dbReference type="Proteomes" id="UP000299102">
    <property type="component" value="Unassembled WGS sequence"/>
</dbReference>
<dbReference type="AlphaFoldDB" id="A0A4C1U4I1"/>
<gene>
    <name evidence="2" type="ORF">EVAR_11688_1</name>
</gene>
<evidence type="ECO:0000256" key="1">
    <source>
        <dbReference type="SAM" id="MobiDB-lite"/>
    </source>
</evidence>
<keyword evidence="3" id="KW-1185">Reference proteome</keyword>
<protein>
    <submittedName>
        <fullName evidence="2">Uncharacterized protein</fullName>
    </submittedName>
</protein>
<sequence>MNSVNFNEITNQNIGFDDNSRSARLSGRPAEVGRTTRSRSASTRRYIAPKGVAPSERSSHHRRRSSDPDRRPPVTSFEEEIAYGSPPGRSRDGGAPASAGRGR</sequence>
<dbReference type="EMBL" id="BGZK01000127">
    <property type="protein sequence ID" value="GBP21293.1"/>
    <property type="molecule type" value="Genomic_DNA"/>
</dbReference>
<evidence type="ECO:0000313" key="2">
    <source>
        <dbReference type="EMBL" id="GBP21293.1"/>
    </source>
</evidence>
<accession>A0A4C1U4I1</accession>
<proteinExistence type="predicted"/>
<reference evidence="2 3" key="1">
    <citation type="journal article" date="2019" name="Commun. Biol.">
        <title>The bagworm genome reveals a unique fibroin gene that provides high tensile strength.</title>
        <authorList>
            <person name="Kono N."/>
            <person name="Nakamura H."/>
            <person name="Ohtoshi R."/>
            <person name="Tomita M."/>
            <person name="Numata K."/>
            <person name="Arakawa K."/>
        </authorList>
    </citation>
    <scope>NUCLEOTIDE SEQUENCE [LARGE SCALE GENOMIC DNA]</scope>
</reference>
<evidence type="ECO:0000313" key="3">
    <source>
        <dbReference type="Proteomes" id="UP000299102"/>
    </source>
</evidence>
<organism evidence="2 3">
    <name type="scientific">Eumeta variegata</name>
    <name type="common">Bagworm moth</name>
    <name type="synonym">Eumeta japonica</name>
    <dbReference type="NCBI Taxonomy" id="151549"/>
    <lineage>
        <taxon>Eukaryota</taxon>
        <taxon>Metazoa</taxon>
        <taxon>Ecdysozoa</taxon>
        <taxon>Arthropoda</taxon>
        <taxon>Hexapoda</taxon>
        <taxon>Insecta</taxon>
        <taxon>Pterygota</taxon>
        <taxon>Neoptera</taxon>
        <taxon>Endopterygota</taxon>
        <taxon>Lepidoptera</taxon>
        <taxon>Glossata</taxon>
        <taxon>Ditrysia</taxon>
        <taxon>Tineoidea</taxon>
        <taxon>Psychidae</taxon>
        <taxon>Oiketicinae</taxon>
        <taxon>Eumeta</taxon>
    </lineage>
</organism>